<feature type="compositionally biased region" description="Polar residues" evidence="1">
    <location>
        <begin position="162"/>
        <end position="173"/>
    </location>
</feature>
<name>A0ABU4GAW7_9BACL</name>
<organism evidence="2 3">
    <name type="scientific">Sporosarcina saromensis</name>
    <dbReference type="NCBI Taxonomy" id="359365"/>
    <lineage>
        <taxon>Bacteria</taxon>
        <taxon>Bacillati</taxon>
        <taxon>Bacillota</taxon>
        <taxon>Bacilli</taxon>
        <taxon>Bacillales</taxon>
        <taxon>Caryophanaceae</taxon>
        <taxon>Sporosarcina</taxon>
    </lineage>
</organism>
<dbReference type="EMBL" id="JAUBDI010000004">
    <property type="protein sequence ID" value="MDW0112732.1"/>
    <property type="molecule type" value="Genomic_DNA"/>
</dbReference>
<evidence type="ECO:0000313" key="2">
    <source>
        <dbReference type="EMBL" id="MDW0112732.1"/>
    </source>
</evidence>
<dbReference type="Proteomes" id="UP001282284">
    <property type="component" value="Unassembled WGS sequence"/>
</dbReference>
<comment type="caution">
    <text evidence="2">The sequence shown here is derived from an EMBL/GenBank/DDBJ whole genome shotgun (WGS) entry which is preliminary data.</text>
</comment>
<evidence type="ECO:0000256" key="1">
    <source>
        <dbReference type="SAM" id="MobiDB-lite"/>
    </source>
</evidence>
<feature type="region of interest" description="Disordered" evidence="1">
    <location>
        <begin position="155"/>
        <end position="182"/>
    </location>
</feature>
<dbReference type="RefSeq" id="WP_317942627.1">
    <property type="nucleotide sequence ID" value="NZ_JAUBDI010000004.1"/>
</dbReference>
<reference evidence="2 3" key="1">
    <citation type="submission" date="2023-06" db="EMBL/GenBank/DDBJ databases">
        <title>Sporosarcina sp. nov., isolated from Korean traditional fermented seafood 'Jeotgal'.</title>
        <authorList>
            <person name="Yang A.I."/>
            <person name="Shin N.-R."/>
        </authorList>
    </citation>
    <scope>NUCLEOTIDE SEQUENCE [LARGE SCALE GENOMIC DNA]</scope>
    <source>
        <strain evidence="2 3">KCTC13119</strain>
    </source>
</reference>
<gene>
    <name evidence="2" type="ORF">QT711_06010</name>
</gene>
<protein>
    <submittedName>
        <fullName evidence="2">Uncharacterized protein</fullName>
    </submittedName>
</protein>
<sequence length="182" mass="21432">MIERWLSSNRPIQIEHDGRFVRDGENDGQSISTVRQERIQEEVEAQIEVKPLKLRQYFLQQGNFQDAEKVEQVDATIFQGKRGRMLAEVSFAGTSFLEGFLSVYGMELDQAVKRYEEKLQLFEVEQRERKQKAIFIGRVRKGDLEQLSEGFPTVQEEKRKLSSMQQQKENVPQQFVEMKREE</sequence>
<evidence type="ECO:0000313" key="3">
    <source>
        <dbReference type="Proteomes" id="UP001282284"/>
    </source>
</evidence>
<keyword evidence="3" id="KW-1185">Reference proteome</keyword>
<accession>A0ABU4GAW7</accession>
<proteinExistence type="predicted"/>